<evidence type="ECO:0000256" key="2">
    <source>
        <dbReference type="ARBA" id="ARBA00023015"/>
    </source>
</evidence>
<dbReference type="PANTHER" id="PTHR30204:SF69">
    <property type="entry name" value="MERR-FAMILY TRANSCRIPTIONAL REGULATOR"/>
    <property type="match status" value="1"/>
</dbReference>
<dbReference type="Pfam" id="PF09278">
    <property type="entry name" value="MerR-DNA-bind"/>
    <property type="match status" value="1"/>
</dbReference>
<accession>A0A6N7R4Z1</accession>
<keyword evidence="1" id="KW-0678">Repressor</keyword>
<dbReference type="InterPro" id="IPR009061">
    <property type="entry name" value="DNA-bd_dom_put_sf"/>
</dbReference>
<proteinExistence type="predicted"/>
<feature type="domain" description="HTH merR-type" evidence="5">
    <location>
        <begin position="7"/>
        <end position="76"/>
    </location>
</feature>
<dbReference type="Proteomes" id="UP000435187">
    <property type="component" value="Unassembled WGS sequence"/>
</dbReference>
<dbReference type="RefSeq" id="WP_153836766.1">
    <property type="nucleotide sequence ID" value="NZ_JBHUMW010000026.1"/>
</dbReference>
<dbReference type="SUPFAM" id="SSF46955">
    <property type="entry name" value="Putative DNA-binding domain"/>
    <property type="match status" value="1"/>
</dbReference>
<dbReference type="InterPro" id="IPR015358">
    <property type="entry name" value="Tscrpt_reg_MerR_DNA-bd"/>
</dbReference>
<evidence type="ECO:0000256" key="4">
    <source>
        <dbReference type="ARBA" id="ARBA00023163"/>
    </source>
</evidence>
<evidence type="ECO:0000313" key="7">
    <source>
        <dbReference type="Proteomes" id="UP000435187"/>
    </source>
</evidence>
<evidence type="ECO:0000313" key="6">
    <source>
        <dbReference type="EMBL" id="MRI68264.1"/>
    </source>
</evidence>
<evidence type="ECO:0000259" key="5">
    <source>
        <dbReference type="PROSITE" id="PS50937"/>
    </source>
</evidence>
<sequence>MKNVSETFNIKQASEFSGLSEATIRYYEKIGLIPYADRKANGHRIYSEDQIKGMMFLTRLKTTGMKLEDIKRYLQLSTEGPASIQERISILEEQKKRIKNDISQLLKTQRIIDYKIDHYNETLLNPDLNDSNCDPTE</sequence>
<reference evidence="6 7" key="1">
    <citation type="submission" date="2019-10" db="EMBL/GenBank/DDBJ databases">
        <title>Gracilibacillus salitolerans sp. nov., a moderate halophile isolated from a saline soil in northwest China.</title>
        <authorList>
            <person name="Gan L."/>
        </authorList>
    </citation>
    <scope>NUCLEOTIDE SEQUENCE [LARGE SCALE GENOMIC DNA]</scope>
    <source>
        <strain evidence="6 7">TP2-8</strain>
    </source>
</reference>
<keyword evidence="7" id="KW-1185">Reference proteome</keyword>
<dbReference type="SMART" id="SM00422">
    <property type="entry name" value="HTH_MERR"/>
    <property type="match status" value="1"/>
</dbReference>
<protein>
    <submittedName>
        <fullName evidence="6">MerR family DNA-binding transcriptional regulator</fullName>
    </submittedName>
</protein>
<keyword evidence="3 6" id="KW-0238">DNA-binding</keyword>
<dbReference type="AlphaFoldDB" id="A0A6N7R4Z1"/>
<keyword evidence="4" id="KW-0804">Transcription</keyword>
<dbReference type="Pfam" id="PF00376">
    <property type="entry name" value="MerR"/>
    <property type="match status" value="1"/>
</dbReference>
<dbReference type="Gene3D" id="1.10.1660.10">
    <property type="match status" value="1"/>
</dbReference>
<comment type="caution">
    <text evidence="6">The sequence shown here is derived from an EMBL/GenBank/DDBJ whole genome shotgun (WGS) entry which is preliminary data.</text>
</comment>
<name>A0A6N7R4Z1_9BACI</name>
<dbReference type="PANTHER" id="PTHR30204">
    <property type="entry name" value="REDOX-CYCLING DRUG-SENSING TRANSCRIPTIONAL ACTIVATOR SOXR"/>
    <property type="match status" value="1"/>
</dbReference>
<evidence type="ECO:0000256" key="1">
    <source>
        <dbReference type="ARBA" id="ARBA00022491"/>
    </source>
</evidence>
<dbReference type="PROSITE" id="PS50937">
    <property type="entry name" value="HTH_MERR_2"/>
    <property type="match status" value="1"/>
</dbReference>
<dbReference type="GO" id="GO:0003700">
    <property type="term" value="F:DNA-binding transcription factor activity"/>
    <property type="evidence" value="ECO:0007669"/>
    <property type="project" value="InterPro"/>
</dbReference>
<dbReference type="EMBL" id="WJEE01000057">
    <property type="protein sequence ID" value="MRI68264.1"/>
    <property type="molecule type" value="Genomic_DNA"/>
</dbReference>
<dbReference type="CDD" id="cd01109">
    <property type="entry name" value="HTH_YyaN"/>
    <property type="match status" value="1"/>
</dbReference>
<dbReference type="InterPro" id="IPR047057">
    <property type="entry name" value="MerR_fam"/>
</dbReference>
<gene>
    <name evidence="6" type="ORF">GH885_18310</name>
</gene>
<evidence type="ECO:0000256" key="3">
    <source>
        <dbReference type="ARBA" id="ARBA00023125"/>
    </source>
</evidence>
<keyword evidence="2" id="KW-0805">Transcription regulation</keyword>
<dbReference type="InterPro" id="IPR000551">
    <property type="entry name" value="MerR-type_HTH_dom"/>
</dbReference>
<organism evidence="6 7">
    <name type="scientific">Gracilibacillus thailandensis</name>
    <dbReference type="NCBI Taxonomy" id="563735"/>
    <lineage>
        <taxon>Bacteria</taxon>
        <taxon>Bacillati</taxon>
        <taxon>Bacillota</taxon>
        <taxon>Bacilli</taxon>
        <taxon>Bacillales</taxon>
        <taxon>Bacillaceae</taxon>
        <taxon>Gracilibacillus</taxon>
    </lineage>
</organism>
<dbReference type="GO" id="GO:0003677">
    <property type="term" value="F:DNA binding"/>
    <property type="evidence" value="ECO:0007669"/>
    <property type="project" value="UniProtKB-KW"/>
</dbReference>